<keyword evidence="3" id="KW-0378">Hydrolase</keyword>
<accession>A0A0Q9YWW4</accession>
<dbReference type="Gene3D" id="3.10.350.10">
    <property type="entry name" value="LysM domain"/>
    <property type="match status" value="1"/>
</dbReference>
<evidence type="ECO:0000313" key="4">
    <source>
        <dbReference type="EMBL" id="MCS5711195.1"/>
    </source>
</evidence>
<dbReference type="STRING" id="295108.HT99x_01693"/>
<reference evidence="3" key="1">
    <citation type="submission" date="2015-09" db="EMBL/GenBank/DDBJ databases">
        <title>Draft Genome Sequences of Two Novel Amoeba-resistant Intranuclear Bacteria, Candidatus Berkiella cookevillensis and Candidatus Berkiella aquae.</title>
        <authorList>
            <person name="Mehari Y.T."/>
            <person name="Arivett B.A."/>
            <person name="Farone A.L."/>
            <person name="Gunderson J.H."/>
            <person name="Farone M.B."/>
        </authorList>
    </citation>
    <scope>NUCLEOTIDE SEQUENCE [LARGE SCALE GENOMIC DNA]</scope>
    <source>
        <strain evidence="3">HT99</strain>
    </source>
</reference>
<reference evidence="4" key="2">
    <citation type="journal article" date="2016" name="Genome Announc.">
        <title>Draft Genome Sequences of Two Novel Amoeba-Resistant Intranuclear Bacteria, 'Candidatus Berkiella cookevillensis' and 'Candidatus Berkiella aquae'.</title>
        <authorList>
            <person name="Mehari Y.T."/>
            <person name="Arivett B.A."/>
            <person name="Farone A.L."/>
            <person name="Gunderson J.H."/>
            <person name="Farone M.B."/>
        </authorList>
    </citation>
    <scope>NUCLEOTIDE SEQUENCE</scope>
    <source>
        <strain evidence="4">HT99</strain>
    </source>
</reference>
<gene>
    <name evidence="3" type="primary">nlpD</name>
    <name evidence="4" type="ORF">HT99x_007100</name>
    <name evidence="3" type="ORF">HT99x_01693</name>
</gene>
<evidence type="ECO:0000256" key="1">
    <source>
        <dbReference type="ARBA" id="ARBA00038420"/>
    </source>
</evidence>
<organism evidence="3">
    <name type="scientific">Candidatus Berkiella aquae</name>
    <dbReference type="NCBI Taxonomy" id="295108"/>
    <lineage>
        <taxon>Bacteria</taxon>
        <taxon>Pseudomonadati</taxon>
        <taxon>Pseudomonadota</taxon>
        <taxon>Gammaproteobacteria</taxon>
        <taxon>Candidatus Berkiellales</taxon>
        <taxon>Candidatus Berkiellaceae</taxon>
        <taxon>Candidatus Berkiella</taxon>
    </lineage>
</organism>
<protein>
    <submittedName>
        <fullName evidence="3">Murein hydrolase activator NlpD</fullName>
    </submittedName>
    <submittedName>
        <fullName evidence="4">Peptidoglycan DD-metalloendopeptidase family protein</fullName>
    </submittedName>
</protein>
<comment type="similarity">
    <text evidence="1">Belongs to the E.coli NlpD/Haemophilus LppB family.</text>
</comment>
<dbReference type="EMBL" id="LKAJ01000006">
    <property type="protein sequence ID" value="KRG21137.1"/>
    <property type="molecule type" value="Genomic_DNA"/>
</dbReference>
<feature type="domain" description="LysM" evidence="2">
    <location>
        <begin position="41"/>
        <end position="85"/>
    </location>
</feature>
<dbReference type="AlphaFoldDB" id="A0A0Q9YWW4"/>
<dbReference type="GO" id="GO:0004222">
    <property type="term" value="F:metalloendopeptidase activity"/>
    <property type="evidence" value="ECO:0007669"/>
    <property type="project" value="TreeGrafter"/>
</dbReference>
<dbReference type="SUPFAM" id="SSF51261">
    <property type="entry name" value="Duplicated hybrid motif"/>
    <property type="match status" value="1"/>
</dbReference>
<evidence type="ECO:0000259" key="2">
    <source>
        <dbReference type="PROSITE" id="PS51782"/>
    </source>
</evidence>
<dbReference type="SMART" id="SM00257">
    <property type="entry name" value="LysM"/>
    <property type="match status" value="1"/>
</dbReference>
<dbReference type="Pfam" id="PF01551">
    <property type="entry name" value="Peptidase_M23"/>
    <property type="match status" value="1"/>
</dbReference>
<dbReference type="CDD" id="cd12797">
    <property type="entry name" value="M23_peptidase"/>
    <property type="match status" value="1"/>
</dbReference>
<keyword evidence="5" id="KW-1185">Reference proteome</keyword>
<dbReference type="GO" id="GO:0032153">
    <property type="term" value="C:cell division site"/>
    <property type="evidence" value="ECO:0007669"/>
    <property type="project" value="TreeGrafter"/>
</dbReference>
<comment type="caution">
    <text evidence="3">The sequence shown here is derived from an EMBL/GenBank/DDBJ whole genome shotgun (WGS) entry which is preliminary data.</text>
</comment>
<dbReference type="PATRIC" id="fig|1590043.3.peg.1729"/>
<proteinExistence type="inferred from homology"/>
<dbReference type="EMBL" id="LKAJ02000001">
    <property type="protein sequence ID" value="MCS5711195.1"/>
    <property type="molecule type" value="Genomic_DNA"/>
</dbReference>
<evidence type="ECO:0000313" key="5">
    <source>
        <dbReference type="Proteomes" id="UP000051497"/>
    </source>
</evidence>
<evidence type="ECO:0000313" key="3">
    <source>
        <dbReference type="EMBL" id="KRG21137.1"/>
    </source>
</evidence>
<name>A0A0Q9YWW4_9GAMM</name>
<dbReference type="CDD" id="cd00118">
    <property type="entry name" value="LysM"/>
    <property type="match status" value="1"/>
</dbReference>
<dbReference type="InterPro" id="IPR036779">
    <property type="entry name" value="LysM_dom_sf"/>
</dbReference>
<sequence>MKLRLLTMALLPCFTGCSTLFESQEAAPVVSLEARQPITKGHHTVLPGETLYAIAWEYGHDYRDLAVVNHIAPPYRIYPGQKIALNGQIKVQKRAPQQSARQTVVAIPSATVAPVLKQPAKTVATMTPSLSGWQWPAKGKVVKTFSTKENAFNKGIDIAGNLGAPVLAAQSGKVVYSGGGLRGYGQLIIIKHNEAFLSAYAHNHRLFVKEGDTIKQGQAIAEMGQTDTDQVKLHFEIRQNGQPVNPILFLPKVT</sequence>
<dbReference type="Pfam" id="PF01476">
    <property type="entry name" value="LysM"/>
    <property type="match status" value="1"/>
</dbReference>
<dbReference type="PANTHER" id="PTHR21666">
    <property type="entry name" value="PEPTIDASE-RELATED"/>
    <property type="match status" value="1"/>
</dbReference>
<dbReference type="InterPro" id="IPR016047">
    <property type="entry name" value="M23ase_b-sheet_dom"/>
</dbReference>
<dbReference type="InterPro" id="IPR050570">
    <property type="entry name" value="Cell_wall_metabolism_enzyme"/>
</dbReference>
<dbReference type="PANTHER" id="PTHR21666:SF263">
    <property type="entry name" value="MUREIN HYDROLASE ACTIVATOR NLPD"/>
    <property type="match status" value="1"/>
</dbReference>
<dbReference type="GO" id="GO:0009279">
    <property type="term" value="C:cell outer membrane"/>
    <property type="evidence" value="ECO:0007669"/>
    <property type="project" value="TreeGrafter"/>
</dbReference>
<dbReference type="OrthoDB" id="9795421at2"/>
<dbReference type="PROSITE" id="PS51782">
    <property type="entry name" value="LYSM"/>
    <property type="match status" value="1"/>
</dbReference>
<dbReference type="RefSeq" id="WP_075066321.1">
    <property type="nucleotide sequence ID" value="NZ_LKAJ02000001.1"/>
</dbReference>
<dbReference type="InterPro" id="IPR018392">
    <property type="entry name" value="LysM"/>
</dbReference>
<dbReference type="Proteomes" id="UP000051497">
    <property type="component" value="Unassembled WGS sequence"/>
</dbReference>
<dbReference type="Gene3D" id="2.70.70.10">
    <property type="entry name" value="Glucose Permease (Domain IIA)"/>
    <property type="match status" value="1"/>
</dbReference>
<dbReference type="InterPro" id="IPR011055">
    <property type="entry name" value="Dup_hybrid_motif"/>
</dbReference>
<reference evidence="4" key="3">
    <citation type="submission" date="2021-06" db="EMBL/GenBank/DDBJ databases">
        <title>Genomic Description and Analysis of Intracellular Bacteria, Candidatus Berkiella cookevillensis and Candidatus Berkiella aquae.</title>
        <authorList>
            <person name="Kidane D.T."/>
            <person name="Mehari Y.T."/>
            <person name="Rice F.C."/>
            <person name="Arivett B.A."/>
            <person name="Farone A.L."/>
            <person name="Berk S.G."/>
            <person name="Farone M.B."/>
        </authorList>
    </citation>
    <scope>NUCLEOTIDE SEQUENCE</scope>
    <source>
        <strain evidence="4">HT99</strain>
    </source>
</reference>